<feature type="region of interest" description="Disordered" evidence="1">
    <location>
        <begin position="234"/>
        <end position="298"/>
    </location>
</feature>
<feature type="region of interest" description="Disordered" evidence="1">
    <location>
        <begin position="310"/>
        <end position="371"/>
    </location>
</feature>
<gene>
    <name evidence="2" type="ORF">BDP27DRAFT_1328016</name>
</gene>
<name>A0A9P5PR75_9AGAR</name>
<organism evidence="2 3">
    <name type="scientific">Rhodocollybia butyracea</name>
    <dbReference type="NCBI Taxonomy" id="206335"/>
    <lineage>
        <taxon>Eukaryota</taxon>
        <taxon>Fungi</taxon>
        <taxon>Dikarya</taxon>
        <taxon>Basidiomycota</taxon>
        <taxon>Agaricomycotina</taxon>
        <taxon>Agaricomycetes</taxon>
        <taxon>Agaricomycetidae</taxon>
        <taxon>Agaricales</taxon>
        <taxon>Marasmiineae</taxon>
        <taxon>Omphalotaceae</taxon>
        <taxon>Rhodocollybia</taxon>
    </lineage>
</organism>
<accession>A0A9P5PR75</accession>
<keyword evidence="3" id="KW-1185">Reference proteome</keyword>
<evidence type="ECO:0000313" key="2">
    <source>
        <dbReference type="EMBL" id="KAF9067931.1"/>
    </source>
</evidence>
<comment type="caution">
    <text evidence="2">The sequence shown here is derived from an EMBL/GenBank/DDBJ whole genome shotgun (WGS) entry which is preliminary data.</text>
</comment>
<feature type="region of interest" description="Disordered" evidence="1">
    <location>
        <begin position="1"/>
        <end position="59"/>
    </location>
</feature>
<evidence type="ECO:0000256" key="1">
    <source>
        <dbReference type="SAM" id="MobiDB-lite"/>
    </source>
</evidence>
<proteinExistence type="predicted"/>
<protein>
    <submittedName>
        <fullName evidence="2">Uncharacterized protein</fullName>
    </submittedName>
</protein>
<dbReference type="OrthoDB" id="3071546at2759"/>
<feature type="compositionally biased region" description="Polar residues" evidence="1">
    <location>
        <begin position="325"/>
        <end position="338"/>
    </location>
</feature>
<feature type="compositionally biased region" description="Low complexity" evidence="1">
    <location>
        <begin position="310"/>
        <end position="322"/>
    </location>
</feature>
<dbReference type="EMBL" id="JADNRY010000066">
    <property type="protein sequence ID" value="KAF9067931.1"/>
    <property type="molecule type" value="Genomic_DNA"/>
</dbReference>
<feature type="compositionally biased region" description="Polar residues" evidence="1">
    <location>
        <begin position="239"/>
        <end position="250"/>
    </location>
</feature>
<feature type="compositionally biased region" description="Basic residues" evidence="1">
    <location>
        <begin position="257"/>
        <end position="274"/>
    </location>
</feature>
<feature type="compositionally biased region" description="Pro residues" evidence="1">
    <location>
        <begin position="1"/>
        <end position="11"/>
    </location>
</feature>
<dbReference type="Proteomes" id="UP000772434">
    <property type="component" value="Unassembled WGS sequence"/>
</dbReference>
<dbReference type="AlphaFoldDB" id="A0A9P5PR75"/>
<feature type="compositionally biased region" description="Low complexity" evidence="1">
    <location>
        <begin position="47"/>
        <end position="59"/>
    </location>
</feature>
<evidence type="ECO:0000313" key="3">
    <source>
        <dbReference type="Proteomes" id="UP000772434"/>
    </source>
</evidence>
<feature type="compositionally biased region" description="Polar residues" evidence="1">
    <location>
        <begin position="284"/>
        <end position="298"/>
    </location>
</feature>
<feature type="compositionally biased region" description="Polar residues" evidence="1">
    <location>
        <begin position="358"/>
        <end position="370"/>
    </location>
</feature>
<reference evidence="2" key="1">
    <citation type="submission" date="2020-11" db="EMBL/GenBank/DDBJ databases">
        <authorList>
            <consortium name="DOE Joint Genome Institute"/>
            <person name="Ahrendt S."/>
            <person name="Riley R."/>
            <person name="Andreopoulos W."/>
            <person name="Labutti K."/>
            <person name="Pangilinan J."/>
            <person name="Ruiz-Duenas F.J."/>
            <person name="Barrasa J.M."/>
            <person name="Sanchez-Garcia M."/>
            <person name="Camarero S."/>
            <person name="Miyauchi S."/>
            <person name="Serrano A."/>
            <person name="Linde D."/>
            <person name="Babiker R."/>
            <person name="Drula E."/>
            <person name="Ayuso-Fernandez I."/>
            <person name="Pacheco R."/>
            <person name="Padilla G."/>
            <person name="Ferreira P."/>
            <person name="Barriuso J."/>
            <person name="Kellner H."/>
            <person name="Castanera R."/>
            <person name="Alfaro M."/>
            <person name="Ramirez L."/>
            <person name="Pisabarro A.G."/>
            <person name="Kuo A."/>
            <person name="Tritt A."/>
            <person name="Lipzen A."/>
            <person name="He G."/>
            <person name="Yan M."/>
            <person name="Ng V."/>
            <person name="Cullen D."/>
            <person name="Martin F."/>
            <person name="Rosso M.-N."/>
            <person name="Henrissat B."/>
            <person name="Hibbett D."/>
            <person name="Martinez A.T."/>
            <person name="Grigoriev I.V."/>
        </authorList>
    </citation>
    <scope>NUCLEOTIDE SEQUENCE</scope>
    <source>
        <strain evidence="2">AH 40177</strain>
    </source>
</reference>
<sequence>MAPHESPPPSIPVSIISARENTKGKGGRGKRPQRDVRSAPVSVKQKSSPTPTTSISVSPSNTRLARSWLLQARQAQHDNNDLPRALAFYRRAYSFIPDNTQVRDRYVSASDVSLVSLSTCTSSPTHLVSPHTIHCSCRHGHRRASSVPISISLSVSFSASLPACPNCFSPPPTAPLKSVAASILPPPFPYTLPSSAPQSFPLVLVTTAFLCGFVCAVYLMDHLDRVITVLPSTPGPEQLQAQRQVNQTRIPDTFSKPGKRSSRSRATSRTRVRGKVGDGEATEGNPQRRSQSQSIAKTSLVQRHIPVSVYSSTTSSPSPFFPQQRGGQPSPIRSNQPSGVGVGVSSDHNPPVSVTRKAFSQPTPPSSHGLQSLPLVKLMSVEQNLQKRRFGLPLFESPSSIHSSGSSARTTSMPRLRLKGKMAIPLAVESPPTPLSPLSFTRPALPRWSKPLVQSVNPAPH</sequence>